<dbReference type="EMBL" id="KZ678544">
    <property type="protein sequence ID" value="PSR80059.1"/>
    <property type="molecule type" value="Genomic_DNA"/>
</dbReference>
<organism evidence="2 3">
    <name type="scientific">Coniella lustricola</name>
    <dbReference type="NCBI Taxonomy" id="2025994"/>
    <lineage>
        <taxon>Eukaryota</taxon>
        <taxon>Fungi</taxon>
        <taxon>Dikarya</taxon>
        <taxon>Ascomycota</taxon>
        <taxon>Pezizomycotina</taxon>
        <taxon>Sordariomycetes</taxon>
        <taxon>Sordariomycetidae</taxon>
        <taxon>Diaporthales</taxon>
        <taxon>Schizoparmaceae</taxon>
        <taxon>Coniella</taxon>
    </lineage>
</organism>
<protein>
    <submittedName>
        <fullName evidence="2">Uncharacterized protein</fullName>
    </submittedName>
</protein>
<dbReference type="AlphaFoldDB" id="A0A2T2ZZB8"/>
<keyword evidence="3" id="KW-1185">Reference proteome</keyword>
<reference evidence="2 3" key="1">
    <citation type="journal article" date="2018" name="Mycol. Prog.">
        <title>Coniella lustricola, a new species from submerged detritus.</title>
        <authorList>
            <person name="Raudabaugh D.B."/>
            <person name="Iturriaga T."/>
            <person name="Carver A."/>
            <person name="Mondo S."/>
            <person name="Pangilinan J."/>
            <person name="Lipzen A."/>
            <person name="He G."/>
            <person name="Amirebrahimi M."/>
            <person name="Grigoriev I.V."/>
            <person name="Miller A.N."/>
        </authorList>
    </citation>
    <scope>NUCLEOTIDE SEQUENCE [LARGE SCALE GENOMIC DNA]</scope>
    <source>
        <strain evidence="2 3">B22-T-1</strain>
    </source>
</reference>
<evidence type="ECO:0000256" key="1">
    <source>
        <dbReference type="SAM" id="MobiDB-lite"/>
    </source>
</evidence>
<dbReference type="Proteomes" id="UP000241462">
    <property type="component" value="Unassembled WGS sequence"/>
</dbReference>
<gene>
    <name evidence="2" type="ORF">BD289DRAFT_77058</name>
</gene>
<evidence type="ECO:0000313" key="2">
    <source>
        <dbReference type="EMBL" id="PSR80059.1"/>
    </source>
</evidence>
<feature type="compositionally biased region" description="Low complexity" evidence="1">
    <location>
        <begin position="77"/>
        <end position="88"/>
    </location>
</feature>
<name>A0A2T2ZZB8_9PEZI</name>
<dbReference type="InParanoid" id="A0A2T2ZZB8"/>
<evidence type="ECO:0000313" key="3">
    <source>
        <dbReference type="Proteomes" id="UP000241462"/>
    </source>
</evidence>
<feature type="region of interest" description="Disordered" evidence="1">
    <location>
        <begin position="61"/>
        <end position="93"/>
    </location>
</feature>
<accession>A0A2T2ZZB8</accession>
<feature type="compositionally biased region" description="Pro residues" evidence="1">
    <location>
        <begin position="65"/>
        <end position="76"/>
    </location>
</feature>
<proteinExistence type="predicted"/>
<sequence>MIHNSVCQTRRSSWCNVAAHISYLQSPSTSRYLAATMPCKESSVPCRPVGERICLAQHVDTQSLPEPPPPLPPRPPSSSRSTHSIPRPTGSSLSLQADQLFPASFGLGKQDRTTGPQPFIFVLGRLACLLVGQVDLPCQAGSTWCYTAHDTDYLCPFLSTVPGV</sequence>